<sequence>MARIVFCTLGSLGDLHPYMAVARELAARGHAPVIATHPYYRARVEGVGVGFAPVRPDMSEYGDPAEVMRKAMDLRHGSRWILEHVVLAKLTESRDDLMAACAGADLVVSHVLTLTAPLVAEKLGVPRVHSVLQPMTMYSCTDPPLMPGMPLHDQALRWGPGVWRALYAVLRAAGTPWFAPFERMRREMGLPRAAAHPMLGLSHGVPTLAMFSRVLAAPQPDWPARTTLTGFCVHDRDGAGGGMSGELRAFLDAGEPPVVFTLGSAGVFDAREFWDVAARVSRTLGVRAVLLTGTDGPAERPDLNDGARVLAVPYAPHSELFPRAAVTVHCGGVGTTGQALASGRPMLIMPYSHDQPDNARRCARLGVARVVRRDLWRDAIVTRELGALLADREAAARAGAVAAEVRAERGAAAAADALEDALRG</sequence>
<feature type="domain" description="Erythromycin biosynthesis protein CIII-like C-terminal" evidence="2">
    <location>
        <begin position="309"/>
        <end position="409"/>
    </location>
</feature>
<dbReference type="InterPro" id="IPR002213">
    <property type="entry name" value="UDP_glucos_trans"/>
</dbReference>
<dbReference type="EMBL" id="JACRIW010000008">
    <property type="protein sequence ID" value="MBI5168013.1"/>
    <property type="molecule type" value="Genomic_DNA"/>
</dbReference>
<dbReference type="PANTHER" id="PTHR48050:SF13">
    <property type="entry name" value="STEROL 3-BETA-GLUCOSYLTRANSFERASE UGT80A2"/>
    <property type="match status" value="1"/>
</dbReference>
<gene>
    <name evidence="3" type="ORF">HZA61_00855</name>
</gene>
<dbReference type="GO" id="GO:0005975">
    <property type="term" value="P:carbohydrate metabolic process"/>
    <property type="evidence" value="ECO:0007669"/>
    <property type="project" value="InterPro"/>
</dbReference>
<dbReference type="InterPro" id="IPR010610">
    <property type="entry name" value="EryCIII-like_C"/>
</dbReference>
<dbReference type="GO" id="GO:0033072">
    <property type="term" value="P:vancomycin biosynthetic process"/>
    <property type="evidence" value="ECO:0007669"/>
    <property type="project" value="UniProtKB-ARBA"/>
</dbReference>
<dbReference type="CDD" id="cd03784">
    <property type="entry name" value="GT1_Gtf-like"/>
    <property type="match status" value="1"/>
</dbReference>
<reference evidence="3" key="1">
    <citation type="submission" date="2020-07" db="EMBL/GenBank/DDBJ databases">
        <title>Huge and variable diversity of episymbiotic CPR bacteria and DPANN archaea in groundwater ecosystems.</title>
        <authorList>
            <person name="He C.Y."/>
            <person name="Keren R."/>
            <person name="Whittaker M."/>
            <person name="Farag I.F."/>
            <person name="Doudna J."/>
            <person name="Cate J.H.D."/>
            <person name="Banfield J.F."/>
        </authorList>
    </citation>
    <scope>NUCLEOTIDE SEQUENCE</scope>
    <source>
        <strain evidence="3">NC_groundwater_1813_Pr3_B-0.1um_71_17</strain>
    </source>
</reference>
<feature type="domain" description="Glycosyltransferase family 28 N-terminal" evidence="1">
    <location>
        <begin position="4"/>
        <end position="72"/>
    </location>
</feature>
<name>A0A933W1P8_UNCEI</name>
<evidence type="ECO:0000313" key="4">
    <source>
        <dbReference type="Proteomes" id="UP000696931"/>
    </source>
</evidence>
<organism evidence="3 4">
    <name type="scientific">Eiseniibacteriota bacterium</name>
    <dbReference type="NCBI Taxonomy" id="2212470"/>
    <lineage>
        <taxon>Bacteria</taxon>
        <taxon>Candidatus Eiseniibacteriota</taxon>
    </lineage>
</organism>
<protein>
    <submittedName>
        <fullName evidence="3">Glycosyltransferase family 1 protein</fullName>
    </submittedName>
</protein>
<dbReference type="InterPro" id="IPR050426">
    <property type="entry name" value="Glycosyltransferase_28"/>
</dbReference>
<evidence type="ECO:0000313" key="3">
    <source>
        <dbReference type="EMBL" id="MBI5168013.1"/>
    </source>
</evidence>
<dbReference type="Proteomes" id="UP000696931">
    <property type="component" value="Unassembled WGS sequence"/>
</dbReference>
<dbReference type="InterPro" id="IPR004276">
    <property type="entry name" value="GlycoTrans_28_N"/>
</dbReference>
<dbReference type="Pfam" id="PF06722">
    <property type="entry name" value="EryCIII-like_C"/>
    <property type="match status" value="1"/>
</dbReference>
<dbReference type="GO" id="GO:0016758">
    <property type="term" value="F:hexosyltransferase activity"/>
    <property type="evidence" value="ECO:0007669"/>
    <property type="project" value="InterPro"/>
</dbReference>
<dbReference type="GO" id="GO:0008194">
    <property type="term" value="F:UDP-glycosyltransferase activity"/>
    <property type="evidence" value="ECO:0007669"/>
    <property type="project" value="InterPro"/>
</dbReference>
<proteinExistence type="predicted"/>
<dbReference type="Pfam" id="PF03033">
    <property type="entry name" value="Glyco_transf_28"/>
    <property type="match status" value="1"/>
</dbReference>
<accession>A0A933W1P8</accession>
<evidence type="ECO:0000259" key="2">
    <source>
        <dbReference type="Pfam" id="PF06722"/>
    </source>
</evidence>
<comment type="caution">
    <text evidence="3">The sequence shown here is derived from an EMBL/GenBank/DDBJ whole genome shotgun (WGS) entry which is preliminary data.</text>
</comment>
<dbReference type="AlphaFoldDB" id="A0A933W1P8"/>
<dbReference type="PANTHER" id="PTHR48050">
    <property type="entry name" value="STEROL 3-BETA-GLUCOSYLTRANSFERASE"/>
    <property type="match status" value="1"/>
</dbReference>
<dbReference type="Gene3D" id="3.40.50.2000">
    <property type="entry name" value="Glycogen Phosphorylase B"/>
    <property type="match status" value="2"/>
</dbReference>
<evidence type="ECO:0000259" key="1">
    <source>
        <dbReference type="Pfam" id="PF03033"/>
    </source>
</evidence>
<dbReference type="SUPFAM" id="SSF53756">
    <property type="entry name" value="UDP-Glycosyltransferase/glycogen phosphorylase"/>
    <property type="match status" value="1"/>
</dbReference>